<comment type="caution">
    <text evidence="1">The sequence shown here is derived from an EMBL/GenBank/DDBJ whole genome shotgun (WGS) entry which is preliminary data.</text>
</comment>
<reference evidence="2" key="1">
    <citation type="submission" date="2017-08" db="EMBL/GenBank/DDBJ databases">
        <title>A dynamic microbial community with high functional redundancy inhabits the cold, oxic subseafloor aquifer.</title>
        <authorList>
            <person name="Tully B.J."/>
            <person name="Wheat C.G."/>
            <person name="Glazer B.T."/>
            <person name="Huber J.A."/>
        </authorList>
    </citation>
    <scope>NUCLEOTIDE SEQUENCE [LARGE SCALE GENOMIC DNA]</scope>
</reference>
<evidence type="ECO:0000313" key="1">
    <source>
        <dbReference type="EMBL" id="PCI74343.1"/>
    </source>
</evidence>
<organism evidence="1 2">
    <name type="scientific">SAR86 cluster bacterium</name>
    <dbReference type="NCBI Taxonomy" id="2030880"/>
    <lineage>
        <taxon>Bacteria</taxon>
        <taxon>Pseudomonadati</taxon>
        <taxon>Pseudomonadota</taxon>
        <taxon>Gammaproteobacteria</taxon>
        <taxon>SAR86 cluster</taxon>
    </lineage>
</organism>
<evidence type="ECO:0000313" key="2">
    <source>
        <dbReference type="Proteomes" id="UP000218767"/>
    </source>
</evidence>
<proteinExistence type="predicted"/>
<sequence length="223" mass="24712">MFALPLVVQHFNMIELTAEIPFLWRLGAESSEGYCSVSMIVPCPPETEIKDLTIETSVLSLSSDSTRSEKEETLEWNQEDISLFLKLVNQKQLANRQLIADTVRIDLTDPAIIDIIHIVAAAGFGVAFTSYGLLKESSSLYPVHSCEIAALASLNTIIGFRPCIVVDIEDDDVVCVLLEDIDVQATDEYDRLSRHDLLLAKRGDILHPEFAETKAKPESAALH</sequence>
<dbReference type="EMBL" id="NVUL01000104">
    <property type="protein sequence ID" value="PCI74343.1"/>
    <property type="molecule type" value="Genomic_DNA"/>
</dbReference>
<protein>
    <submittedName>
        <fullName evidence="1">Uncharacterized protein</fullName>
    </submittedName>
</protein>
<accession>A0A2A4WVI2</accession>
<dbReference type="Proteomes" id="UP000218767">
    <property type="component" value="Unassembled WGS sequence"/>
</dbReference>
<gene>
    <name evidence="1" type="ORF">COB20_15235</name>
</gene>
<dbReference type="AlphaFoldDB" id="A0A2A4WVI2"/>
<name>A0A2A4WVI2_9GAMM</name>